<keyword evidence="2" id="KW-1185">Reference proteome</keyword>
<dbReference type="OrthoDB" id="8759914at2"/>
<proteinExistence type="predicted"/>
<dbReference type="EMBL" id="CP035913">
    <property type="protein sequence ID" value="QBE65460.1"/>
    <property type="molecule type" value="Genomic_DNA"/>
</dbReference>
<accession>A0A4P6L1U8</accession>
<gene>
    <name evidence="1" type="ORF">EWM63_22745</name>
</gene>
<dbReference type="RefSeq" id="WP_130188570.1">
    <property type="nucleotide sequence ID" value="NZ_CP035913.1"/>
</dbReference>
<dbReference type="Pfam" id="PF07963">
    <property type="entry name" value="N_methyl"/>
    <property type="match status" value="1"/>
</dbReference>
<dbReference type="KEGG" id="plue:EWM63_22745"/>
<evidence type="ECO:0000313" key="2">
    <source>
        <dbReference type="Proteomes" id="UP000290637"/>
    </source>
</evidence>
<reference evidence="1 2" key="1">
    <citation type="submission" date="2019-02" db="EMBL/GenBank/DDBJ databases">
        <title>Draft Genome Sequences of Six Type Strains of the Genus Massilia.</title>
        <authorList>
            <person name="Miess H."/>
            <person name="Frediansyhah A."/>
            <person name="Gross H."/>
        </authorList>
    </citation>
    <scope>NUCLEOTIDE SEQUENCE [LARGE SCALE GENOMIC DNA]</scope>
    <source>
        <strain evidence="1 2">DSM 17473</strain>
    </source>
</reference>
<evidence type="ECO:0000313" key="1">
    <source>
        <dbReference type="EMBL" id="QBE65460.1"/>
    </source>
</evidence>
<dbReference type="AlphaFoldDB" id="A0A4P6L1U8"/>
<dbReference type="InterPro" id="IPR012902">
    <property type="entry name" value="N_methyl_site"/>
</dbReference>
<dbReference type="Proteomes" id="UP000290637">
    <property type="component" value="Chromosome"/>
</dbReference>
<sequence>MSVSFPSSPMQRAAAGMTLVEAVVALLLLSVCLVPAANALRDALAAPGNTAQAGRDLDCVSARMETVLAEPYHRLLAAARTLTTASSYSTDATTACPAVSVFIARYGNDSTITLGTRNAGDNLLYVGVRLADTNAGNQFPLTTLVAR</sequence>
<name>A0A4P6L1U8_9BURK</name>
<organism evidence="1 2">
    <name type="scientific">Pseudoduganella lutea</name>
    <dbReference type="NCBI Taxonomy" id="321985"/>
    <lineage>
        <taxon>Bacteria</taxon>
        <taxon>Pseudomonadati</taxon>
        <taxon>Pseudomonadota</taxon>
        <taxon>Betaproteobacteria</taxon>
        <taxon>Burkholderiales</taxon>
        <taxon>Oxalobacteraceae</taxon>
        <taxon>Telluria group</taxon>
        <taxon>Pseudoduganella</taxon>
    </lineage>
</organism>
<protein>
    <submittedName>
        <fullName evidence="1">Uncharacterized protein</fullName>
    </submittedName>
</protein>